<dbReference type="EMBL" id="JYDL01000012">
    <property type="protein sequence ID" value="KRX25411.1"/>
    <property type="molecule type" value="Genomic_DNA"/>
</dbReference>
<organism evidence="1 2">
    <name type="scientific">Trichinella nelsoni</name>
    <dbReference type="NCBI Taxonomy" id="6336"/>
    <lineage>
        <taxon>Eukaryota</taxon>
        <taxon>Metazoa</taxon>
        <taxon>Ecdysozoa</taxon>
        <taxon>Nematoda</taxon>
        <taxon>Enoplea</taxon>
        <taxon>Dorylaimia</taxon>
        <taxon>Trichinellida</taxon>
        <taxon>Trichinellidae</taxon>
        <taxon>Trichinella</taxon>
    </lineage>
</organism>
<gene>
    <name evidence="1" type="ORF">T07_12843</name>
</gene>
<keyword evidence="2" id="KW-1185">Reference proteome</keyword>
<dbReference type="Proteomes" id="UP000054630">
    <property type="component" value="Unassembled WGS sequence"/>
</dbReference>
<dbReference type="AlphaFoldDB" id="A0A0V0SFZ2"/>
<proteinExistence type="predicted"/>
<name>A0A0V0SFZ2_9BILA</name>
<dbReference type="OrthoDB" id="5929864at2759"/>
<evidence type="ECO:0000313" key="2">
    <source>
        <dbReference type="Proteomes" id="UP000054630"/>
    </source>
</evidence>
<sequence length="114" mass="12305">MTTTGKVLSVLLTLDVRSSRGEAWQSLLMCLPYVQHALRSVFYRRGRCWEAAGMFVISSSFNCRTTSASSATSFCVITVATAASVTSTDGCRSSWSATAFTEETLNLSVVSSLQ</sequence>
<comment type="caution">
    <text evidence="1">The sequence shown here is derived from an EMBL/GenBank/DDBJ whole genome shotgun (WGS) entry which is preliminary data.</text>
</comment>
<accession>A0A0V0SFZ2</accession>
<reference evidence="1 2" key="1">
    <citation type="submission" date="2015-01" db="EMBL/GenBank/DDBJ databases">
        <title>Evolution of Trichinella species and genotypes.</title>
        <authorList>
            <person name="Korhonen P.K."/>
            <person name="Edoardo P."/>
            <person name="Giuseppe L.R."/>
            <person name="Gasser R.B."/>
        </authorList>
    </citation>
    <scope>NUCLEOTIDE SEQUENCE [LARGE SCALE GENOMIC DNA]</scope>
    <source>
        <strain evidence="1">ISS37</strain>
    </source>
</reference>
<evidence type="ECO:0000313" key="1">
    <source>
        <dbReference type="EMBL" id="KRX25411.1"/>
    </source>
</evidence>
<protein>
    <submittedName>
        <fullName evidence="1">Uncharacterized protein</fullName>
    </submittedName>
</protein>